<feature type="region of interest" description="Disordered" evidence="5">
    <location>
        <begin position="432"/>
        <end position="460"/>
    </location>
</feature>
<keyword evidence="4" id="KW-0539">Nucleus</keyword>
<dbReference type="SUPFAM" id="SSF57701">
    <property type="entry name" value="Zn2/Cys6 DNA-binding domain"/>
    <property type="match status" value="1"/>
</dbReference>
<evidence type="ECO:0000313" key="7">
    <source>
        <dbReference type="EMBL" id="KAJ5597959.1"/>
    </source>
</evidence>
<keyword evidence="2" id="KW-0238">DNA-binding</keyword>
<dbReference type="GO" id="GO:0000981">
    <property type="term" value="F:DNA-binding transcription factor activity, RNA polymerase II-specific"/>
    <property type="evidence" value="ECO:0007669"/>
    <property type="project" value="InterPro"/>
</dbReference>
<organism evidence="7 8">
    <name type="scientific">Penicillium hordei</name>
    <dbReference type="NCBI Taxonomy" id="40994"/>
    <lineage>
        <taxon>Eukaryota</taxon>
        <taxon>Fungi</taxon>
        <taxon>Dikarya</taxon>
        <taxon>Ascomycota</taxon>
        <taxon>Pezizomycotina</taxon>
        <taxon>Eurotiomycetes</taxon>
        <taxon>Eurotiomycetidae</taxon>
        <taxon>Eurotiales</taxon>
        <taxon>Aspergillaceae</taxon>
        <taxon>Penicillium</taxon>
    </lineage>
</organism>
<sequence>MPRRERGGSGTSSDLRLRKACDRCHAQKLGCQREAIGEKCVRCEKADKPCTWSISLRNRRAPTRKEQPHQQQQQHTTMARNAREEQAQEDEDDEDEDILCSDNPTPSEAIAELHSRPGGPINRLISESLDPATMPIDLASVLVSDGGFGLMTPLLTNSGSWLGGTQLGTTTLIGEPPGFWSSAARGLPHSPNGRATTMDLPPAEFEMNLPSVPPPSYPPTHQPDQQPPTTGPPSFPNPQWLKELFDNNARLYRNWLAVSSNVTTNRNNPMFTTTSHSCASSPAFADEAIQLSTQLIRIIRGLLHHHHDESNCQQASTPKRRARPEEELDLDSPGLDLGSLLIVLSSYFRILEIFSMLSHALEAAAAAAAGSSAHYRAPRIPPVVRLPAIVVGSLDLASNTSLSTVLFLEVIEDLLTTLAALVPSIAQWPSHPHHHHAPPRLDPGWQGSDTHRPDAGSDRLGLQLQGKEDEIRRVIRAIRARLGRKYDKSAV</sequence>
<dbReference type="SMART" id="SM00066">
    <property type="entry name" value="GAL4"/>
    <property type="match status" value="1"/>
</dbReference>
<dbReference type="CDD" id="cd00067">
    <property type="entry name" value="GAL4"/>
    <property type="match status" value="1"/>
</dbReference>
<dbReference type="GO" id="GO:0008270">
    <property type="term" value="F:zinc ion binding"/>
    <property type="evidence" value="ECO:0007669"/>
    <property type="project" value="InterPro"/>
</dbReference>
<gene>
    <name evidence="7" type="ORF">N7537_008043</name>
</gene>
<accession>A0AAD6E072</accession>
<dbReference type="PROSITE" id="PS00463">
    <property type="entry name" value="ZN2_CY6_FUNGAL_1"/>
    <property type="match status" value="1"/>
</dbReference>
<reference evidence="7" key="1">
    <citation type="journal article" date="2023" name="IMA Fungus">
        <title>Comparative genomic study of the Penicillium genus elucidates a diverse pangenome and 15 lateral gene transfer events.</title>
        <authorList>
            <person name="Petersen C."/>
            <person name="Sorensen T."/>
            <person name="Nielsen M.R."/>
            <person name="Sondergaard T.E."/>
            <person name="Sorensen J.L."/>
            <person name="Fitzpatrick D.A."/>
            <person name="Frisvad J.C."/>
            <person name="Nielsen K.L."/>
        </authorList>
    </citation>
    <scope>NUCLEOTIDE SEQUENCE</scope>
    <source>
        <strain evidence="7">IBT 12815</strain>
    </source>
</reference>
<evidence type="ECO:0000256" key="3">
    <source>
        <dbReference type="ARBA" id="ARBA00023163"/>
    </source>
</evidence>
<dbReference type="InterPro" id="IPR001138">
    <property type="entry name" value="Zn2Cys6_DnaBD"/>
</dbReference>
<feature type="region of interest" description="Disordered" evidence="5">
    <location>
        <begin position="307"/>
        <end position="328"/>
    </location>
</feature>
<evidence type="ECO:0000256" key="5">
    <source>
        <dbReference type="SAM" id="MobiDB-lite"/>
    </source>
</evidence>
<keyword evidence="3" id="KW-0804">Transcription</keyword>
<dbReference type="InterPro" id="IPR036864">
    <property type="entry name" value="Zn2-C6_fun-type_DNA-bd_sf"/>
</dbReference>
<evidence type="ECO:0000256" key="1">
    <source>
        <dbReference type="ARBA" id="ARBA00023015"/>
    </source>
</evidence>
<evidence type="ECO:0000259" key="6">
    <source>
        <dbReference type="PROSITE" id="PS00463"/>
    </source>
</evidence>
<dbReference type="Gene3D" id="4.10.240.10">
    <property type="entry name" value="Zn(2)-C6 fungal-type DNA-binding domain"/>
    <property type="match status" value="1"/>
</dbReference>
<evidence type="ECO:0000313" key="8">
    <source>
        <dbReference type="Proteomes" id="UP001213799"/>
    </source>
</evidence>
<dbReference type="RefSeq" id="XP_056751174.1">
    <property type="nucleotide sequence ID" value="XM_056899098.1"/>
</dbReference>
<feature type="compositionally biased region" description="Acidic residues" evidence="5">
    <location>
        <begin position="87"/>
        <end position="99"/>
    </location>
</feature>
<dbReference type="EMBL" id="JAQJAE010000004">
    <property type="protein sequence ID" value="KAJ5597959.1"/>
    <property type="molecule type" value="Genomic_DNA"/>
</dbReference>
<comment type="caution">
    <text evidence="7">The sequence shown here is derived from an EMBL/GenBank/DDBJ whole genome shotgun (WGS) entry which is preliminary data.</text>
</comment>
<dbReference type="GeneID" id="81589340"/>
<name>A0AAD6E072_9EURO</name>
<keyword evidence="1" id="KW-0805">Transcription regulation</keyword>
<keyword evidence="8" id="KW-1185">Reference proteome</keyword>
<feature type="compositionally biased region" description="Pro residues" evidence="5">
    <location>
        <begin position="211"/>
        <end position="236"/>
    </location>
</feature>
<dbReference type="Proteomes" id="UP001213799">
    <property type="component" value="Unassembled WGS sequence"/>
</dbReference>
<feature type="region of interest" description="Disordered" evidence="5">
    <location>
        <begin position="54"/>
        <end position="119"/>
    </location>
</feature>
<protein>
    <recommendedName>
        <fullName evidence="6">Zn(2)-C6 fungal-type domain-containing protein</fullName>
    </recommendedName>
</protein>
<reference evidence="7" key="2">
    <citation type="submission" date="2023-01" db="EMBL/GenBank/DDBJ databases">
        <authorList>
            <person name="Petersen C."/>
        </authorList>
    </citation>
    <scope>NUCLEOTIDE SEQUENCE</scope>
    <source>
        <strain evidence="7">IBT 12815</strain>
    </source>
</reference>
<evidence type="ECO:0000256" key="2">
    <source>
        <dbReference type="ARBA" id="ARBA00023125"/>
    </source>
</evidence>
<feature type="domain" description="Zn(2)-C6 fungal-type" evidence="6">
    <location>
        <begin position="20"/>
        <end position="50"/>
    </location>
</feature>
<dbReference type="AlphaFoldDB" id="A0AAD6E072"/>
<evidence type="ECO:0000256" key="4">
    <source>
        <dbReference type="ARBA" id="ARBA00023242"/>
    </source>
</evidence>
<proteinExistence type="predicted"/>
<dbReference type="GO" id="GO:0003677">
    <property type="term" value="F:DNA binding"/>
    <property type="evidence" value="ECO:0007669"/>
    <property type="project" value="UniProtKB-KW"/>
</dbReference>
<feature type="region of interest" description="Disordered" evidence="5">
    <location>
        <begin position="187"/>
        <end position="240"/>
    </location>
</feature>